<evidence type="ECO:0000256" key="1">
    <source>
        <dbReference type="ARBA" id="ARBA00009861"/>
    </source>
</evidence>
<evidence type="ECO:0000256" key="2">
    <source>
        <dbReference type="ARBA" id="ARBA00022679"/>
    </source>
</evidence>
<dbReference type="Pfam" id="PF02458">
    <property type="entry name" value="Transferase"/>
    <property type="match status" value="1"/>
</dbReference>
<comment type="similarity">
    <text evidence="1">Belongs to the plant acyltransferase family.</text>
</comment>
<evidence type="ECO:0000313" key="3">
    <source>
        <dbReference type="EMBL" id="KAJ6813087.1"/>
    </source>
</evidence>
<dbReference type="InterPro" id="IPR050898">
    <property type="entry name" value="Plant_acyltransferase"/>
</dbReference>
<reference evidence="3" key="1">
    <citation type="journal article" date="2023" name="GigaByte">
        <title>Genome assembly of the bearded iris, Iris pallida Lam.</title>
        <authorList>
            <person name="Bruccoleri R.E."/>
            <person name="Oakeley E.J."/>
            <person name="Faust A.M.E."/>
            <person name="Altorfer M."/>
            <person name="Dessus-Babus S."/>
            <person name="Burckhardt D."/>
            <person name="Oertli M."/>
            <person name="Naumann U."/>
            <person name="Petersen F."/>
            <person name="Wong J."/>
        </authorList>
    </citation>
    <scope>NUCLEOTIDE SEQUENCE</scope>
    <source>
        <strain evidence="3">GSM-AAB239-AS_SAM_17_03QT</strain>
    </source>
</reference>
<gene>
    <name evidence="3" type="ORF">M6B38_145365</name>
</gene>
<dbReference type="GO" id="GO:0016740">
    <property type="term" value="F:transferase activity"/>
    <property type="evidence" value="ECO:0007669"/>
    <property type="project" value="UniProtKB-KW"/>
</dbReference>
<proteinExistence type="inferred from homology"/>
<dbReference type="AlphaFoldDB" id="A0AAX6F9F7"/>
<dbReference type="Proteomes" id="UP001140949">
    <property type="component" value="Unassembled WGS sequence"/>
</dbReference>
<dbReference type="PANTHER" id="PTHR31147">
    <property type="entry name" value="ACYL TRANSFERASE 4"/>
    <property type="match status" value="1"/>
</dbReference>
<reference evidence="3" key="2">
    <citation type="submission" date="2023-04" db="EMBL/GenBank/DDBJ databases">
        <authorList>
            <person name="Bruccoleri R.E."/>
            <person name="Oakeley E.J."/>
            <person name="Faust A.-M."/>
            <person name="Dessus-Babus S."/>
            <person name="Altorfer M."/>
            <person name="Burckhardt D."/>
            <person name="Oertli M."/>
            <person name="Naumann U."/>
            <person name="Petersen F."/>
            <person name="Wong J."/>
        </authorList>
    </citation>
    <scope>NUCLEOTIDE SEQUENCE</scope>
    <source>
        <strain evidence="3">GSM-AAB239-AS_SAM_17_03QT</strain>
        <tissue evidence="3">Leaf</tissue>
    </source>
</reference>
<organism evidence="3 4">
    <name type="scientific">Iris pallida</name>
    <name type="common">Sweet iris</name>
    <dbReference type="NCBI Taxonomy" id="29817"/>
    <lineage>
        <taxon>Eukaryota</taxon>
        <taxon>Viridiplantae</taxon>
        <taxon>Streptophyta</taxon>
        <taxon>Embryophyta</taxon>
        <taxon>Tracheophyta</taxon>
        <taxon>Spermatophyta</taxon>
        <taxon>Magnoliopsida</taxon>
        <taxon>Liliopsida</taxon>
        <taxon>Asparagales</taxon>
        <taxon>Iridaceae</taxon>
        <taxon>Iridoideae</taxon>
        <taxon>Irideae</taxon>
        <taxon>Iris</taxon>
    </lineage>
</organism>
<dbReference type="EMBL" id="JANAVB010030816">
    <property type="protein sequence ID" value="KAJ6813087.1"/>
    <property type="molecule type" value="Genomic_DNA"/>
</dbReference>
<keyword evidence="4" id="KW-1185">Reference proteome</keyword>
<keyword evidence="2" id="KW-0808">Transferase</keyword>
<name>A0AAX6F9F7_IRIPA</name>
<evidence type="ECO:0000313" key="4">
    <source>
        <dbReference type="Proteomes" id="UP001140949"/>
    </source>
</evidence>
<accession>A0AAX6F9F7</accession>
<dbReference type="InterPro" id="IPR023213">
    <property type="entry name" value="CAT-like_dom_sf"/>
</dbReference>
<dbReference type="PANTHER" id="PTHR31147:SF66">
    <property type="entry name" value="OS05G0315700 PROTEIN"/>
    <property type="match status" value="1"/>
</dbReference>
<comment type="caution">
    <text evidence="3">The sequence shown here is derived from an EMBL/GenBank/DDBJ whole genome shotgun (WGS) entry which is preliminary data.</text>
</comment>
<sequence>MASSLVFSVRRHDPVLVTPAKPTPHEFKLLSDVDDQQGLRFKMSMIHFFGHSPSRRGHDPGKVVKTALSKALVFYYPLAGRLREGPNGKLVVECNAEGIVLVEADADVRLDQFGYLPRPPFPCEKELIYDVEGSAGAITGGPLFLIQVTRLKCGGFILAVRFNHVIADGLGLLQFLEAVTEMARGFDAPTVQPVWARELLVAPDKEHQQLTSTDSELTSTPVRLQPAEEDLVHRYFFFRPRDISALRTLVAPHLRGGSSSRFELLMALIWRSRSIALFSDVPDEQVCAAFHVNGRGRSSPPSLPKGYYGNAFAVGVARSTAGELSSQPLDYAVELVRRAKTSATLADFLEGRLCVTLADLDVPFRVGRTYLVSDVSSVAYNKLDLGWGKPVYSGPVVLATWSAAGGHSKFVRCWNREGLEGGVVAPVCLPRMAMERFVAEMESIVKVPTAEEMESSLYSSVPSKL</sequence>
<protein>
    <submittedName>
        <fullName evidence="3">10-deacetylbaccatin III 10-O-acetyltransferase</fullName>
    </submittedName>
</protein>
<dbReference type="Gene3D" id="3.30.559.10">
    <property type="entry name" value="Chloramphenicol acetyltransferase-like domain"/>
    <property type="match status" value="2"/>
</dbReference>